<dbReference type="EMBL" id="JBBPBM010000235">
    <property type="protein sequence ID" value="KAK8499472.1"/>
    <property type="molecule type" value="Genomic_DNA"/>
</dbReference>
<sequence length="358" mass="41487">MSRAKFSNPSSDTLTVAYALQCFELSENQVNFCKENMLHLKTMEEMSKLRKQLLQLVFNQNVRCDAGQDFLWSHGTMNDVEHSWRVSSGKSPLQLNEEELLGQAICAGWADRVAKRIRGVSRSSEGVRKVNSVRYQACPVTDKPVFLHRFSSLSSSAPEFLVYSELIQTKRPYMHGATSVKSDWLIKYAKSYCTFSAPLTDPKPYYDPRTDEVYSWVVPTFGPHLWQLPMYNLQISNSTRRETVFAFALLEGQVLPCLRSVKQFMSASPDIILKPESYGQPRVGDLLREFKTWSIDSCGQLRKIWGEDPSALRPQILAWFQKGFHSQFEKLWSEMRSEVFLEPQERFPKRLKREKRKR</sequence>
<keyword evidence="4" id="KW-0347">Helicase</keyword>
<evidence type="ECO:0000259" key="8">
    <source>
        <dbReference type="Pfam" id="PF23362"/>
    </source>
</evidence>
<feature type="domain" description="ATP-dependent RNA helicase DHX37-like C-terminal" evidence="8">
    <location>
        <begin position="258"/>
        <end position="335"/>
    </location>
</feature>
<evidence type="ECO:0000256" key="4">
    <source>
        <dbReference type="ARBA" id="ARBA00022806"/>
    </source>
</evidence>
<dbReference type="InterPro" id="IPR011709">
    <property type="entry name" value="DEAD-box_helicase_OB_fold"/>
</dbReference>
<evidence type="ECO:0000313" key="9">
    <source>
        <dbReference type="EMBL" id="KAK8499472.1"/>
    </source>
</evidence>
<keyword evidence="10" id="KW-1185">Reference proteome</keyword>
<gene>
    <name evidence="9" type="ORF">V6N12_011557</name>
</gene>
<reference evidence="9 10" key="1">
    <citation type="journal article" date="2024" name="G3 (Bethesda)">
        <title>Genome assembly of Hibiscus sabdariffa L. provides insights into metabolisms of medicinal natural products.</title>
        <authorList>
            <person name="Kim T."/>
        </authorList>
    </citation>
    <scope>NUCLEOTIDE SEQUENCE [LARGE SCALE GENOMIC DNA]</scope>
    <source>
        <strain evidence="9">TK-2024</strain>
        <tissue evidence="9">Old leaves</tissue>
    </source>
</reference>
<dbReference type="EC" id="3.6.4.13" evidence="1"/>
<accession>A0ABR2AZ07</accession>
<dbReference type="Pfam" id="PF23362">
    <property type="entry name" value="DHX37_C"/>
    <property type="match status" value="1"/>
</dbReference>
<protein>
    <recommendedName>
        <fullName evidence="1">RNA helicase</fullName>
        <ecNumber evidence="1">3.6.4.13</ecNumber>
    </recommendedName>
</protein>
<feature type="domain" description="DEAD-box helicase OB fold" evidence="7">
    <location>
        <begin position="102"/>
        <end position="192"/>
    </location>
</feature>
<proteinExistence type="predicted"/>
<dbReference type="InterPro" id="IPR056371">
    <property type="entry name" value="DHX37-like_C"/>
</dbReference>
<evidence type="ECO:0000259" key="7">
    <source>
        <dbReference type="Pfam" id="PF07717"/>
    </source>
</evidence>
<comment type="caution">
    <text evidence="9">The sequence shown here is derived from an EMBL/GenBank/DDBJ whole genome shotgun (WGS) entry which is preliminary data.</text>
</comment>
<dbReference type="PANTHER" id="PTHR18934:SF99">
    <property type="entry name" value="ATP-DEPENDENT RNA HELICASE DHX37-RELATED"/>
    <property type="match status" value="1"/>
</dbReference>
<evidence type="ECO:0000256" key="3">
    <source>
        <dbReference type="ARBA" id="ARBA00022801"/>
    </source>
</evidence>
<evidence type="ECO:0000256" key="6">
    <source>
        <dbReference type="ARBA" id="ARBA00047984"/>
    </source>
</evidence>
<comment type="catalytic activity">
    <reaction evidence="6">
        <text>ATP + H2O = ADP + phosphate + H(+)</text>
        <dbReference type="Rhea" id="RHEA:13065"/>
        <dbReference type="ChEBI" id="CHEBI:15377"/>
        <dbReference type="ChEBI" id="CHEBI:15378"/>
        <dbReference type="ChEBI" id="CHEBI:30616"/>
        <dbReference type="ChEBI" id="CHEBI:43474"/>
        <dbReference type="ChEBI" id="CHEBI:456216"/>
        <dbReference type="EC" id="3.6.4.13"/>
    </reaction>
</comment>
<keyword evidence="2" id="KW-0547">Nucleotide-binding</keyword>
<dbReference type="Pfam" id="PF07717">
    <property type="entry name" value="OB_NTP_bind"/>
    <property type="match status" value="1"/>
</dbReference>
<dbReference type="Proteomes" id="UP001472677">
    <property type="component" value="Unassembled WGS sequence"/>
</dbReference>
<evidence type="ECO:0000256" key="5">
    <source>
        <dbReference type="ARBA" id="ARBA00022840"/>
    </source>
</evidence>
<keyword evidence="3" id="KW-0378">Hydrolase</keyword>
<organism evidence="9 10">
    <name type="scientific">Hibiscus sabdariffa</name>
    <name type="common">roselle</name>
    <dbReference type="NCBI Taxonomy" id="183260"/>
    <lineage>
        <taxon>Eukaryota</taxon>
        <taxon>Viridiplantae</taxon>
        <taxon>Streptophyta</taxon>
        <taxon>Embryophyta</taxon>
        <taxon>Tracheophyta</taxon>
        <taxon>Spermatophyta</taxon>
        <taxon>Magnoliopsida</taxon>
        <taxon>eudicotyledons</taxon>
        <taxon>Gunneridae</taxon>
        <taxon>Pentapetalae</taxon>
        <taxon>rosids</taxon>
        <taxon>malvids</taxon>
        <taxon>Malvales</taxon>
        <taxon>Malvaceae</taxon>
        <taxon>Malvoideae</taxon>
        <taxon>Hibiscus</taxon>
    </lineage>
</organism>
<evidence type="ECO:0000256" key="2">
    <source>
        <dbReference type="ARBA" id="ARBA00022741"/>
    </source>
</evidence>
<evidence type="ECO:0000256" key="1">
    <source>
        <dbReference type="ARBA" id="ARBA00012552"/>
    </source>
</evidence>
<dbReference type="PANTHER" id="PTHR18934">
    <property type="entry name" value="ATP-DEPENDENT RNA HELICASE"/>
    <property type="match status" value="1"/>
</dbReference>
<keyword evidence="5" id="KW-0067">ATP-binding</keyword>
<evidence type="ECO:0000313" key="10">
    <source>
        <dbReference type="Proteomes" id="UP001472677"/>
    </source>
</evidence>
<name>A0ABR2AZ07_9ROSI</name>